<dbReference type="EMBL" id="VSSQ01000216">
    <property type="protein sequence ID" value="MPL86107.1"/>
    <property type="molecule type" value="Genomic_DNA"/>
</dbReference>
<gene>
    <name evidence="1" type="ORF">SDC9_32083</name>
</gene>
<protein>
    <submittedName>
        <fullName evidence="1">Uncharacterized protein</fullName>
    </submittedName>
</protein>
<proteinExistence type="predicted"/>
<comment type="caution">
    <text evidence="1">The sequence shown here is derived from an EMBL/GenBank/DDBJ whole genome shotgun (WGS) entry which is preliminary data.</text>
</comment>
<evidence type="ECO:0000313" key="1">
    <source>
        <dbReference type="EMBL" id="MPL86107.1"/>
    </source>
</evidence>
<sequence length="30" mass="3187">MTINSEGYGVGVVLDFVGFGPPFPADCRIQ</sequence>
<dbReference type="AlphaFoldDB" id="A0A644V4H7"/>
<name>A0A644V4H7_9ZZZZ</name>
<accession>A0A644V4H7</accession>
<reference evidence="1" key="1">
    <citation type="submission" date="2019-08" db="EMBL/GenBank/DDBJ databases">
        <authorList>
            <person name="Kucharzyk K."/>
            <person name="Murdoch R.W."/>
            <person name="Higgins S."/>
            <person name="Loffler F."/>
        </authorList>
    </citation>
    <scope>NUCLEOTIDE SEQUENCE</scope>
</reference>
<organism evidence="1">
    <name type="scientific">bioreactor metagenome</name>
    <dbReference type="NCBI Taxonomy" id="1076179"/>
    <lineage>
        <taxon>unclassified sequences</taxon>
        <taxon>metagenomes</taxon>
        <taxon>ecological metagenomes</taxon>
    </lineage>
</organism>